<dbReference type="Proteomes" id="UP000001880">
    <property type="component" value="Chromosome"/>
</dbReference>
<keyword evidence="1" id="KW-1133">Transmembrane helix</keyword>
<dbReference type="OrthoDB" id="5486437at2"/>
<accession>D0LSJ9</accession>
<dbReference type="Pfam" id="PF12679">
    <property type="entry name" value="ABC2_membrane_2"/>
    <property type="match status" value="1"/>
</dbReference>
<sequence length="408" mass="43743">MRDIWVIFRKELREVLRDRRTLMFMLALPLLVMPLLLEIGVRFAVDAQRTAMSETLRYSLWQGEALPALGQALGESPAFERVDDIARAEVAEAVAAGRIDFGLVVEGPAPAVADADGADGGAGPQHQVLLFYDNASQNSKVAERVGAVVSALSEAERTRRLTALGIERTAQSHLLTPVLLVERGTADMRAILGELLGSMLPYLLIIFCYYGALYPAADLAAGEKERGTLETLLLAPVSRLHIVLGKYLVVFVAAVAAAALTMLSLGVWGAYKASSLEGALGAVVASLGALDLVLIALMFVPAAALFAALLLSVSVYARNFKEAQSYAVPLNFLVILPAALPLLPGVEMSWGWAMVPITNIALAVKELVKGTMDYAMLSAILGSSVVLAGVCLGFCTWWFRRETVLFRV</sequence>
<dbReference type="GO" id="GO:0005886">
    <property type="term" value="C:plasma membrane"/>
    <property type="evidence" value="ECO:0007669"/>
    <property type="project" value="UniProtKB-SubCell"/>
</dbReference>
<dbReference type="KEGG" id="hoh:Hoch_3196"/>
<feature type="transmembrane region" description="Helical" evidence="1">
    <location>
        <begin position="247"/>
        <end position="271"/>
    </location>
</feature>
<organism evidence="2 3">
    <name type="scientific">Haliangium ochraceum (strain DSM 14365 / JCM 11303 / SMP-2)</name>
    <dbReference type="NCBI Taxonomy" id="502025"/>
    <lineage>
        <taxon>Bacteria</taxon>
        <taxon>Pseudomonadati</taxon>
        <taxon>Myxococcota</taxon>
        <taxon>Polyangia</taxon>
        <taxon>Haliangiales</taxon>
        <taxon>Kofleriaceae</taxon>
        <taxon>Haliangium</taxon>
    </lineage>
</organism>
<dbReference type="PANTHER" id="PTHR43471:SF3">
    <property type="entry name" value="ABC TRANSPORTER PERMEASE PROTEIN NATB"/>
    <property type="match status" value="1"/>
</dbReference>
<keyword evidence="1" id="KW-0812">Transmembrane</keyword>
<dbReference type="PANTHER" id="PTHR43471">
    <property type="entry name" value="ABC TRANSPORTER PERMEASE"/>
    <property type="match status" value="1"/>
</dbReference>
<dbReference type="AlphaFoldDB" id="D0LSJ9"/>
<dbReference type="STRING" id="502025.Hoch_3196"/>
<feature type="transmembrane region" description="Helical" evidence="1">
    <location>
        <begin position="21"/>
        <end position="45"/>
    </location>
</feature>
<dbReference type="RefSeq" id="WP_012828298.1">
    <property type="nucleotide sequence ID" value="NC_013440.1"/>
</dbReference>
<keyword evidence="1" id="KW-0472">Membrane</keyword>
<keyword evidence="3" id="KW-1185">Reference proteome</keyword>
<reference evidence="2 3" key="1">
    <citation type="journal article" date="2010" name="Stand. Genomic Sci.">
        <title>Complete genome sequence of Haliangium ochraceum type strain (SMP-2).</title>
        <authorList>
            <consortium name="US DOE Joint Genome Institute (JGI-PGF)"/>
            <person name="Ivanova N."/>
            <person name="Daum C."/>
            <person name="Lang E."/>
            <person name="Abt B."/>
            <person name="Kopitz M."/>
            <person name="Saunders E."/>
            <person name="Lapidus A."/>
            <person name="Lucas S."/>
            <person name="Glavina Del Rio T."/>
            <person name="Nolan M."/>
            <person name="Tice H."/>
            <person name="Copeland A."/>
            <person name="Cheng J.F."/>
            <person name="Chen F."/>
            <person name="Bruce D."/>
            <person name="Goodwin L."/>
            <person name="Pitluck S."/>
            <person name="Mavromatis K."/>
            <person name="Pati A."/>
            <person name="Mikhailova N."/>
            <person name="Chen A."/>
            <person name="Palaniappan K."/>
            <person name="Land M."/>
            <person name="Hauser L."/>
            <person name="Chang Y.J."/>
            <person name="Jeffries C.D."/>
            <person name="Detter J.C."/>
            <person name="Brettin T."/>
            <person name="Rohde M."/>
            <person name="Goker M."/>
            <person name="Bristow J."/>
            <person name="Markowitz V."/>
            <person name="Eisen J.A."/>
            <person name="Hugenholtz P."/>
            <person name="Kyrpides N.C."/>
            <person name="Klenk H.P."/>
        </authorList>
    </citation>
    <scope>NUCLEOTIDE SEQUENCE [LARGE SCALE GENOMIC DNA]</scope>
    <source>
        <strain evidence="3">DSM 14365 / CIP 107738 / JCM 11303 / AJ 13395 / SMP-2</strain>
    </source>
</reference>
<dbReference type="HOGENOM" id="CLU_022118_1_0_7"/>
<evidence type="ECO:0000256" key="1">
    <source>
        <dbReference type="SAM" id="Phobius"/>
    </source>
</evidence>
<protein>
    <submittedName>
        <fullName evidence="2">ABC-type Na+ efflux pump, permease component</fullName>
    </submittedName>
</protein>
<gene>
    <name evidence="2" type="ordered locus">Hoch_3196</name>
</gene>
<evidence type="ECO:0000313" key="2">
    <source>
        <dbReference type="EMBL" id="ACY15698.1"/>
    </source>
</evidence>
<evidence type="ECO:0000313" key="3">
    <source>
        <dbReference type="Proteomes" id="UP000001880"/>
    </source>
</evidence>
<feature type="transmembrane region" description="Helical" evidence="1">
    <location>
        <begin position="283"/>
        <end position="311"/>
    </location>
</feature>
<dbReference type="EMBL" id="CP001804">
    <property type="protein sequence ID" value="ACY15698.1"/>
    <property type="molecule type" value="Genomic_DNA"/>
</dbReference>
<feature type="transmembrane region" description="Helical" evidence="1">
    <location>
        <begin position="323"/>
        <end position="343"/>
    </location>
</feature>
<feature type="transmembrane region" description="Helical" evidence="1">
    <location>
        <begin position="199"/>
        <end position="217"/>
    </location>
</feature>
<feature type="transmembrane region" description="Helical" evidence="1">
    <location>
        <begin position="375"/>
        <end position="399"/>
    </location>
</feature>
<dbReference type="eggNOG" id="COG1668">
    <property type="taxonomic scope" value="Bacteria"/>
</dbReference>
<name>D0LSJ9_HALO1</name>
<dbReference type="GO" id="GO:0140359">
    <property type="term" value="F:ABC-type transporter activity"/>
    <property type="evidence" value="ECO:0007669"/>
    <property type="project" value="InterPro"/>
</dbReference>
<proteinExistence type="predicted"/>